<dbReference type="EMBL" id="ML976979">
    <property type="protein sequence ID" value="KAF1962579.1"/>
    <property type="molecule type" value="Genomic_DNA"/>
</dbReference>
<dbReference type="GO" id="GO:0005739">
    <property type="term" value="C:mitochondrion"/>
    <property type="evidence" value="ECO:0007669"/>
    <property type="project" value="UniProtKB-SubCell"/>
</dbReference>
<evidence type="ECO:0000256" key="5">
    <source>
        <dbReference type="ARBA" id="ARBA00023128"/>
    </source>
</evidence>
<accession>A0A6A5UF67</accession>
<protein>
    <recommendedName>
        <fullName evidence="10">DUF676 domain-containing protein</fullName>
    </recommendedName>
</protein>
<dbReference type="AlphaFoldDB" id="A0A6A5UF67"/>
<feature type="compositionally biased region" description="Polar residues" evidence="7">
    <location>
        <begin position="15"/>
        <end position="39"/>
    </location>
</feature>
<evidence type="ECO:0008006" key="10">
    <source>
        <dbReference type="Google" id="ProtNLM"/>
    </source>
</evidence>
<dbReference type="OrthoDB" id="5086500at2759"/>
<evidence type="ECO:0000256" key="1">
    <source>
        <dbReference type="ARBA" id="ARBA00004173"/>
    </source>
</evidence>
<dbReference type="InterPro" id="IPR052374">
    <property type="entry name" value="SERAC1"/>
</dbReference>
<dbReference type="PANTHER" id="PTHR48182">
    <property type="entry name" value="PROTEIN SERAC1"/>
    <property type="match status" value="1"/>
</dbReference>
<comment type="subcellular location">
    <subcellularLocation>
        <location evidence="2">Endoplasmic reticulum</location>
    </subcellularLocation>
    <subcellularLocation>
        <location evidence="3">Membrane</location>
    </subcellularLocation>
    <subcellularLocation>
        <location evidence="1">Mitochondrion</location>
    </subcellularLocation>
</comment>
<evidence type="ECO:0000313" key="9">
    <source>
        <dbReference type="Proteomes" id="UP000800035"/>
    </source>
</evidence>
<reference evidence="8" key="1">
    <citation type="journal article" date="2020" name="Stud. Mycol.">
        <title>101 Dothideomycetes genomes: a test case for predicting lifestyles and emergence of pathogens.</title>
        <authorList>
            <person name="Haridas S."/>
            <person name="Albert R."/>
            <person name="Binder M."/>
            <person name="Bloem J."/>
            <person name="Labutti K."/>
            <person name="Salamov A."/>
            <person name="Andreopoulos B."/>
            <person name="Baker S."/>
            <person name="Barry K."/>
            <person name="Bills G."/>
            <person name="Bluhm B."/>
            <person name="Cannon C."/>
            <person name="Castanera R."/>
            <person name="Culley D."/>
            <person name="Daum C."/>
            <person name="Ezra D."/>
            <person name="Gonzalez J."/>
            <person name="Henrissat B."/>
            <person name="Kuo A."/>
            <person name="Liang C."/>
            <person name="Lipzen A."/>
            <person name="Lutzoni F."/>
            <person name="Magnuson J."/>
            <person name="Mondo S."/>
            <person name="Nolan M."/>
            <person name="Ohm R."/>
            <person name="Pangilinan J."/>
            <person name="Park H.-J."/>
            <person name="Ramirez L."/>
            <person name="Alfaro M."/>
            <person name="Sun H."/>
            <person name="Tritt A."/>
            <person name="Yoshinaga Y."/>
            <person name="Zwiers L.-H."/>
            <person name="Turgeon B."/>
            <person name="Goodwin S."/>
            <person name="Spatafora J."/>
            <person name="Crous P."/>
            <person name="Grigoriev I."/>
        </authorList>
    </citation>
    <scope>NUCLEOTIDE SEQUENCE</scope>
    <source>
        <strain evidence="8">CBS 675.92</strain>
    </source>
</reference>
<evidence type="ECO:0000313" key="8">
    <source>
        <dbReference type="EMBL" id="KAF1962579.1"/>
    </source>
</evidence>
<evidence type="ECO:0000256" key="6">
    <source>
        <dbReference type="ARBA" id="ARBA00023136"/>
    </source>
</evidence>
<keyword evidence="4" id="KW-0256">Endoplasmic reticulum</keyword>
<evidence type="ECO:0000256" key="2">
    <source>
        <dbReference type="ARBA" id="ARBA00004240"/>
    </source>
</evidence>
<keyword evidence="6" id="KW-0472">Membrane</keyword>
<dbReference type="GO" id="GO:0005783">
    <property type="term" value="C:endoplasmic reticulum"/>
    <property type="evidence" value="ECO:0007669"/>
    <property type="project" value="UniProtKB-SubCell"/>
</dbReference>
<keyword evidence="5" id="KW-0496">Mitochondrion</keyword>
<dbReference type="GO" id="GO:0016020">
    <property type="term" value="C:membrane"/>
    <property type="evidence" value="ECO:0007669"/>
    <property type="project" value="UniProtKB-SubCell"/>
</dbReference>
<dbReference type="Proteomes" id="UP000800035">
    <property type="component" value="Unassembled WGS sequence"/>
</dbReference>
<dbReference type="PANTHER" id="PTHR48182:SF2">
    <property type="entry name" value="PROTEIN SERAC1"/>
    <property type="match status" value="1"/>
</dbReference>
<name>A0A6A5UF67_9PLEO</name>
<sequence>MGITTIFGQGRKKLSTNPKETVATSSVGTASGATNNHTSPLKEPETHLDYKVPDATGPTIIWPENRTLFQDTQAYTLDVVFIHGLNGGSFRTWSKDGAFWPKQFLSKILPTTRIMTFGYNANLFSDCAQGRIIEFVQTLLAPSKIPKDPSRPILFSCHNMDGLVAKLCT</sequence>
<keyword evidence="9" id="KW-1185">Reference proteome</keyword>
<organism evidence="8 9">
    <name type="scientific">Byssothecium circinans</name>
    <dbReference type="NCBI Taxonomy" id="147558"/>
    <lineage>
        <taxon>Eukaryota</taxon>
        <taxon>Fungi</taxon>
        <taxon>Dikarya</taxon>
        <taxon>Ascomycota</taxon>
        <taxon>Pezizomycotina</taxon>
        <taxon>Dothideomycetes</taxon>
        <taxon>Pleosporomycetidae</taxon>
        <taxon>Pleosporales</taxon>
        <taxon>Massarineae</taxon>
        <taxon>Massarinaceae</taxon>
        <taxon>Byssothecium</taxon>
    </lineage>
</organism>
<evidence type="ECO:0000256" key="4">
    <source>
        <dbReference type="ARBA" id="ARBA00022824"/>
    </source>
</evidence>
<gene>
    <name evidence="8" type="ORF">CC80DRAFT_531414</name>
</gene>
<evidence type="ECO:0000256" key="7">
    <source>
        <dbReference type="SAM" id="MobiDB-lite"/>
    </source>
</evidence>
<evidence type="ECO:0000256" key="3">
    <source>
        <dbReference type="ARBA" id="ARBA00004370"/>
    </source>
</evidence>
<feature type="region of interest" description="Disordered" evidence="7">
    <location>
        <begin position="1"/>
        <end position="45"/>
    </location>
</feature>
<proteinExistence type="predicted"/>